<keyword evidence="8" id="KW-0175">Coiled coil</keyword>
<evidence type="ECO:0000256" key="1">
    <source>
        <dbReference type="ARBA" id="ARBA00004141"/>
    </source>
</evidence>
<feature type="transmembrane region" description="Helical" evidence="9">
    <location>
        <begin position="601"/>
        <end position="624"/>
    </location>
</feature>
<evidence type="ECO:0000313" key="10">
    <source>
        <dbReference type="EMBL" id="XDU66000.1"/>
    </source>
</evidence>
<feature type="coiled-coil region" evidence="8">
    <location>
        <begin position="243"/>
        <end position="277"/>
    </location>
</feature>
<name>A0AB39VFC7_9FUSO</name>
<evidence type="ECO:0000256" key="8">
    <source>
        <dbReference type="SAM" id="Coils"/>
    </source>
</evidence>
<dbReference type="KEGG" id="lrug:AB8B22_06105"/>
<protein>
    <submittedName>
        <fullName evidence="10">V-type ATP synthase subunit I</fullName>
    </submittedName>
</protein>
<comment type="similarity">
    <text evidence="2">Belongs to the V-ATPase 116 kDa subunit family.</text>
</comment>
<feature type="transmembrane region" description="Helical" evidence="9">
    <location>
        <begin position="522"/>
        <end position="539"/>
    </location>
</feature>
<dbReference type="Pfam" id="PF01496">
    <property type="entry name" value="V_ATPase_I"/>
    <property type="match status" value="1"/>
</dbReference>
<evidence type="ECO:0000256" key="3">
    <source>
        <dbReference type="ARBA" id="ARBA00022448"/>
    </source>
</evidence>
<feature type="transmembrane region" description="Helical" evidence="9">
    <location>
        <begin position="491"/>
        <end position="510"/>
    </location>
</feature>
<feature type="transmembrane region" description="Helical" evidence="9">
    <location>
        <begin position="458"/>
        <end position="479"/>
    </location>
</feature>
<dbReference type="GO" id="GO:0051117">
    <property type="term" value="F:ATPase binding"/>
    <property type="evidence" value="ECO:0007669"/>
    <property type="project" value="TreeGrafter"/>
</dbReference>
<dbReference type="PANTHER" id="PTHR11629">
    <property type="entry name" value="VACUOLAR PROTON ATPASES"/>
    <property type="match status" value="1"/>
</dbReference>
<dbReference type="RefSeq" id="WP_369710450.1">
    <property type="nucleotide sequence ID" value="NZ_CP165644.1"/>
</dbReference>
<reference evidence="10" key="1">
    <citation type="submission" date="2024-07" db="EMBL/GenBank/DDBJ databases">
        <authorList>
            <person name="Li X.-J."/>
            <person name="Wang X."/>
        </authorList>
    </citation>
    <scope>NUCLEOTIDE SEQUENCE</scope>
    <source>
        <strain evidence="10">HSP-334</strain>
    </source>
</reference>
<feature type="transmembrane region" description="Helical" evidence="9">
    <location>
        <begin position="572"/>
        <end position="595"/>
    </location>
</feature>
<keyword evidence="7 9" id="KW-0472">Membrane</keyword>
<dbReference type="GO" id="GO:0007035">
    <property type="term" value="P:vacuolar acidification"/>
    <property type="evidence" value="ECO:0007669"/>
    <property type="project" value="TreeGrafter"/>
</dbReference>
<accession>A0AB39VFC7</accession>
<comment type="subcellular location">
    <subcellularLocation>
        <location evidence="1">Membrane</location>
        <topology evidence="1">Multi-pass membrane protein</topology>
    </subcellularLocation>
</comment>
<keyword evidence="6" id="KW-0406">Ion transport</keyword>
<evidence type="ECO:0000256" key="7">
    <source>
        <dbReference type="ARBA" id="ARBA00023136"/>
    </source>
</evidence>
<feature type="transmembrane region" description="Helical" evidence="9">
    <location>
        <begin position="378"/>
        <end position="407"/>
    </location>
</feature>
<evidence type="ECO:0000256" key="6">
    <source>
        <dbReference type="ARBA" id="ARBA00023065"/>
    </source>
</evidence>
<keyword evidence="3" id="KW-0813">Transport</keyword>
<evidence type="ECO:0000256" key="2">
    <source>
        <dbReference type="ARBA" id="ARBA00009904"/>
    </source>
</evidence>
<dbReference type="InterPro" id="IPR002490">
    <property type="entry name" value="V-ATPase_116kDa_su"/>
</dbReference>
<evidence type="ECO:0000256" key="4">
    <source>
        <dbReference type="ARBA" id="ARBA00022692"/>
    </source>
</evidence>
<evidence type="ECO:0000256" key="5">
    <source>
        <dbReference type="ARBA" id="ARBA00022989"/>
    </source>
</evidence>
<dbReference type="PANTHER" id="PTHR11629:SF63">
    <property type="entry name" value="V-TYPE PROTON ATPASE SUBUNIT A"/>
    <property type="match status" value="1"/>
</dbReference>
<dbReference type="GO" id="GO:0033179">
    <property type="term" value="C:proton-transporting V-type ATPase, V0 domain"/>
    <property type="evidence" value="ECO:0007669"/>
    <property type="project" value="InterPro"/>
</dbReference>
<keyword evidence="4 9" id="KW-0812">Transmembrane</keyword>
<keyword evidence="5 9" id="KW-1133">Transmembrane helix</keyword>
<sequence>MAIVKMSKFDLVIFNSKRAEILKRLQRFKEVNFVDINLSDSEDENDEINENKIEGVTKYVNNEELTHIEERLHQVRSAISLIKKYDVRKTRLRDVIKGNENYTFDELYKKVLSYDWKKISSELNDIGAQYANIKSRISKKYSKYDEIDLWERLDVNPKELKQLKKVNSYLGTVPLKLKGTFIEQISNLSNTYYEELKIVKDEVYYLVISLIEENEAKKLSEVFRDSSFTVANLDIDAVPQDYKDKLQKEISELKKEKRKLKSKIKSYGEDLTDLEAIYEYLQNKKLRITESEKLAQTENTNIINGWIPTAKKDEFEKLIREETDGNYYLSFEEAKKDDETVPIKLKNGKISTNFETLTQMYAYPRYNEIDPTPLFTPFYILFFGMMGADVGYGLVLLLATAITLKIVNLNDSMKKSVKFFFYLSFSVIFWGFLYGSYFGATIPKMWRLIDPSSEYNTLLIGSIAFGVVHIFVGLGIKAYMLIRDGKSLEAVYDVLFWYMALAGGIVFLIFKLKNLSPVVTQVSMWVMILGMAGIILTGGREAKSVGAKLGGGLYSLYGISSYIGDFVSYSRLMALGLSGGFIASAINMIAGMIAGNWAGMIFVPVILVFGHLFNMFLSFLGAYVHTSRLMYVEYFGKFYEGGGRPFKDFRTETKKINLKD</sequence>
<organism evidence="10">
    <name type="scientific">Leptotrichia rugosa</name>
    <dbReference type="NCBI Taxonomy" id="3239302"/>
    <lineage>
        <taxon>Bacteria</taxon>
        <taxon>Fusobacteriati</taxon>
        <taxon>Fusobacteriota</taxon>
        <taxon>Fusobacteriia</taxon>
        <taxon>Fusobacteriales</taxon>
        <taxon>Leptotrichiaceae</taxon>
        <taxon>Leptotrichia</taxon>
    </lineage>
</organism>
<dbReference type="AlphaFoldDB" id="A0AB39VFC7"/>
<gene>
    <name evidence="10" type="ORF">AB8B22_06105</name>
</gene>
<proteinExistence type="inferred from homology"/>
<feature type="transmembrane region" description="Helical" evidence="9">
    <location>
        <begin position="419"/>
        <end position="438"/>
    </location>
</feature>
<evidence type="ECO:0000256" key="9">
    <source>
        <dbReference type="SAM" id="Phobius"/>
    </source>
</evidence>
<dbReference type="GO" id="GO:0016471">
    <property type="term" value="C:vacuolar proton-transporting V-type ATPase complex"/>
    <property type="evidence" value="ECO:0007669"/>
    <property type="project" value="TreeGrafter"/>
</dbReference>
<dbReference type="EMBL" id="CP165644">
    <property type="protein sequence ID" value="XDU66000.1"/>
    <property type="molecule type" value="Genomic_DNA"/>
</dbReference>
<dbReference type="GO" id="GO:0046961">
    <property type="term" value="F:proton-transporting ATPase activity, rotational mechanism"/>
    <property type="evidence" value="ECO:0007669"/>
    <property type="project" value="InterPro"/>
</dbReference>